<accession>A0A0W8F435</accession>
<dbReference type="PRINTS" id="PR01438">
    <property type="entry name" value="UNVRSLSTRESS"/>
</dbReference>
<proteinExistence type="inferred from homology"/>
<dbReference type="AlphaFoldDB" id="A0A0W8F435"/>
<dbReference type="Gene3D" id="3.40.50.620">
    <property type="entry name" value="HUPs"/>
    <property type="match status" value="2"/>
</dbReference>
<dbReference type="PANTHER" id="PTHR46268">
    <property type="entry name" value="STRESS RESPONSE PROTEIN NHAX"/>
    <property type="match status" value="1"/>
</dbReference>
<reference evidence="3" key="1">
    <citation type="journal article" date="2015" name="Proc. Natl. Acad. Sci. U.S.A.">
        <title>Networks of energetic and metabolic interactions define dynamics in microbial communities.</title>
        <authorList>
            <person name="Embree M."/>
            <person name="Liu J.K."/>
            <person name="Al-Bassam M.M."/>
            <person name="Zengler K."/>
        </authorList>
    </citation>
    <scope>NUCLEOTIDE SEQUENCE</scope>
</reference>
<dbReference type="Pfam" id="PF00582">
    <property type="entry name" value="Usp"/>
    <property type="match status" value="2"/>
</dbReference>
<feature type="domain" description="UspA" evidence="2">
    <location>
        <begin position="158"/>
        <end position="284"/>
    </location>
</feature>
<evidence type="ECO:0000259" key="2">
    <source>
        <dbReference type="Pfam" id="PF00582"/>
    </source>
</evidence>
<dbReference type="EMBL" id="LNQE01001553">
    <property type="protein sequence ID" value="KUG15502.1"/>
    <property type="molecule type" value="Genomic_DNA"/>
</dbReference>
<dbReference type="InterPro" id="IPR006015">
    <property type="entry name" value="Universal_stress_UspA"/>
</dbReference>
<gene>
    <name evidence="3" type="ORF">ASZ90_014858</name>
</gene>
<protein>
    <submittedName>
        <fullName evidence="3">Universal stress protein family</fullName>
    </submittedName>
</protein>
<comment type="similarity">
    <text evidence="1">Belongs to the universal stress protein A family.</text>
</comment>
<evidence type="ECO:0000313" key="3">
    <source>
        <dbReference type="EMBL" id="KUG15502.1"/>
    </source>
</evidence>
<name>A0A0W8F435_9ZZZZ</name>
<dbReference type="InterPro" id="IPR006016">
    <property type="entry name" value="UspA"/>
</dbReference>
<evidence type="ECO:0000256" key="1">
    <source>
        <dbReference type="ARBA" id="ARBA00008791"/>
    </source>
</evidence>
<comment type="caution">
    <text evidence="3">The sequence shown here is derived from an EMBL/GenBank/DDBJ whole genome shotgun (WGS) entry which is preliminary data.</text>
</comment>
<dbReference type="SUPFAM" id="SSF52402">
    <property type="entry name" value="Adenine nucleotide alpha hydrolases-like"/>
    <property type="match status" value="2"/>
</dbReference>
<feature type="domain" description="UspA" evidence="2">
    <location>
        <begin position="1"/>
        <end position="136"/>
    </location>
</feature>
<dbReference type="InterPro" id="IPR014729">
    <property type="entry name" value="Rossmann-like_a/b/a_fold"/>
</dbReference>
<organism evidence="3">
    <name type="scientific">hydrocarbon metagenome</name>
    <dbReference type="NCBI Taxonomy" id="938273"/>
    <lineage>
        <taxon>unclassified sequences</taxon>
        <taxon>metagenomes</taxon>
        <taxon>ecological metagenomes</taxon>
    </lineage>
</organism>
<dbReference type="CDD" id="cd00293">
    <property type="entry name" value="USP-like"/>
    <property type="match status" value="2"/>
</dbReference>
<dbReference type="PANTHER" id="PTHR46268:SF26">
    <property type="entry name" value="UNIVERSAL STRESS PROTEIN MJ0577"/>
    <property type="match status" value="1"/>
</dbReference>
<sequence>MFRRVLFPTDFSSHARRTLECVAGLPGIGEIILLHVAELPGRGMDRSAEEDILAGTRKSLALDRTYLESRGLAVHCRIRTSKSGSIGPIISGTADSDQVSAIVMSARGKSRVQGILLGTVSQHVLRHAKVPLLIMRHQFIEDLTKERYEKFCPMIFSSVLCPTDFSDFAQDTIRRIASMQGIGRILLVHVVTHGETAEEILALEREAAQQLHDIAATITQEGIPATPIVRTGNTADEVLAVAKERDCSLIALNSYGRGWFSELLIGSTAAEIARNADRPVLVVRDHQVKDPRV</sequence>